<organism evidence="2 3">
    <name type="scientific">Miscanthus lutarioriparius</name>
    <dbReference type="NCBI Taxonomy" id="422564"/>
    <lineage>
        <taxon>Eukaryota</taxon>
        <taxon>Viridiplantae</taxon>
        <taxon>Streptophyta</taxon>
        <taxon>Embryophyta</taxon>
        <taxon>Tracheophyta</taxon>
        <taxon>Spermatophyta</taxon>
        <taxon>Magnoliopsida</taxon>
        <taxon>Liliopsida</taxon>
        <taxon>Poales</taxon>
        <taxon>Poaceae</taxon>
        <taxon>PACMAD clade</taxon>
        <taxon>Panicoideae</taxon>
        <taxon>Andropogonodae</taxon>
        <taxon>Andropogoneae</taxon>
        <taxon>Saccharinae</taxon>
        <taxon>Miscanthus</taxon>
    </lineage>
</organism>
<sequence length="105" mass="11243">MAQHQPLVHAQSSPGSFAPVPRALRRGPSSLRKEFPQPKASNIFGQRIKGLNGSMNSLSTIELPLGGHWPSSLLRGGSSLHVVVADVAALAMMRMKVTAMLLNTF</sequence>
<protein>
    <submittedName>
        <fullName evidence="2">Uncharacterized protein</fullName>
    </submittedName>
</protein>
<gene>
    <name evidence="2" type="ORF">NCGR_LOCUS49675</name>
</gene>
<dbReference type="AlphaFoldDB" id="A0A811R8J1"/>
<evidence type="ECO:0000256" key="1">
    <source>
        <dbReference type="SAM" id="MobiDB-lite"/>
    </source>
</evidence>
<accession>A0A811R8J1</accession>
<comment type="caution">
    <text evidence="2">The sequence shown here is derived from an EMBL/GenBank/DDBJ whole genome shotgun (WGS) entry which is preliminary data.</text>
</comment>
<dbReference type="Proteomes" id="UP000604825">
    <property type="component" value="Unassembled WGS sequence"/>
</dbReference>
<keyword evidence="3" id="KW-1185">Reference proteome</keyword>
<evidence type="ECO:0000313" key="3">
    <source>
        <dbReference type="Proteomes" id="UP000604825"/>
    </source>
</evidence>
<feature type="region of interest" description="Disordered" evidence="1">
    <location>
        <begin position="1"/>
        <end position="36"/>
    </location>
</feature>
<proteinExistence type="predicted"/>
<name>A0A811R8J1_9POAL</name>
<dbReference type="EMBL" id="CAJGYO010000013">
    <property type="protein sequence ID" value="CAD6266370.1"/>
    <property type="molecule type" value="Genomic_DNA"/>
</dbReference>
<reference evidence="2" key="1">
    <citation type="submission" date="2020-10" db="EMBL/GenBank/DDBJ databases">
        <authorList>
            <person name="Han B."/>
            <person name="Lu T."/>
            <person name="Zhao Q."/>
            <person name="Huang X."/>
            <person name="Zhao Y."/>
        </authorList>
    </citation>
    <scope>NUCLEOTIDE SEQUENCE</scope>
</reference>
<evidence type="ECO:0000313" key="2">
    <source>
        <dbReference type="EMBL" id="CAD6266370.1"/>
    </source>
</evidence>